<gene>
    <name evidence="7" type="ORF">ENL26_03610</name>
</gene>
<keyword evidence="3" id="KW-0235">DNA replication</keyword>
<sequence>MEGISVIPGLRKDGKYYIPLTEKGFFQLIRFSNSLETELTDIQVIDGPPKNLKPDSKSPIWEVRYLETKDKELFEQYRQIGGKNKLEGNYHLLSAREYDSLFDGKLQLPEFRFPKFEHKFPLSPSPEEFKKTVSDKLQKLGFSAEPYKNRLKYELDVVSSKGLESYFSTVAEVVNIADKIGCWTGPGRGSAVSSLMVRVLGITAVDPVENELYFERFLSAARKDFPDIDLDVEDEMRQDLIKALKRKFGKRKVALIQTYGTYSFRSAIRAAGKIYDLSELQLKELIKSSRNGRTLPSSLARDVNIRKSFKLAKLLIGLPSTESIHAAGVLLSAEPLDEIIPLRESDGTYISRWTMNSLEALGFQKLDLLGLKNLSILKKLYEEKPWQEKPIDPKTYEFIGKGYTTGLFQLESTEATRIVKMVKPQNISDIAVSLALNRPGPLESGITREYLKRRVMKSNEVFSRALADTLGVLVFQEQVISVAVKELGLTPEEGEALRRALSKKKPEEAEKLIAKSLERNTETSERVKELVEILRRFSGYGFNKSHSVAYSLITYWLAFKKFHAPDEFFKVLFSLLDREGRARLAAEMKSMGLSFELGEGHMNGVISLCPSDLMKFRLELPIKPIETSFHEFVRKRRSSFMAKDLEFLVKIGYFDKYGTRESLLKEINNALSGVDPELKSVLRVFGYKEQQPGRIKTESSKEKAVLEYEALGFNLTEFPVVLSQEDFVDTTLTDLYATKSNGLAAYSLVNLREKRFITDGKTLIPIYRSLPEKGFIIFKKGKPDEKRAYEKIKLVTRKYNQPVPIESILPASKQNILKIKIDGNVLTLKGAKVIAYDPDEVEVIED</sequence>
<dbReference type="Pfam" id="PF07733">
    <property type="entry name" value="DNA_pol3_alpha"/>
    <property type="match status" value="1"/>
</dbReference>
<dbReference type="InterPro" id="IPR040982">
    <property type="entry name" value="DNA_pol3_finger"/>
</dbReference>
<feature type="domain" description="DNA polymerase III alpha subunit finger" evidence="6">
    <location>
        <begin position="391"/>
        <end position="518"/>
    </location>
</feature>
<feature type="domain" description="Bacterial DNA polymerase III alpha subunit NTPase" evidence="5">
    <location>
        <begin position="143"/>
        <end position="370"/>
    </location>
</feature>
<name>A0A7C5I3H7_9BACT</name>
<dbReference type="AlphaFoldDB" id="A0A7C5I3H7"/>
<evidence type="ECO:0000259" key="5">
    <source>
        <dbReference type="Pfam" id="PF07733"/>
    </source>
</evidence>
<protein>
    <submittedName>
        <fullName evidence="7">DNA polymerase III subunit alpha</fullName>
    </submittedName>
</protein>
<dbReference type="PANTHER" id="PTHR32294">
    <property type="entry name" value="DNA POLYMERASE III SUBUNIT ALPHA"/>
    <property type="match status" value="1"/>
</dbReference>
<proteinExistence type="predicted"/>
<dbReference type="InterPro" id="IPR011708">
    <property type="entry name" value="DNA_pol3_alpha_NTPase_dom"/>
</dbReference>
<accession>A0A7C5I3H7</accession>
<dbReference type="Pfam" id="PF17657">
    <property type="entry name" value="DNA_pol3_finger"/>
    <property type="match status" value="1"/>
</dbReference>
<evidence type="ECO:0000313" key="7">
    <source>
        <dbReference type="EMBL" id="HHF08835.1"/>
    </source>
</evidence>
<dbReference type="GO" id="GO:0008408">
    <property type="term" value="F:3'-5' exonuclease activity"/>
    <property type="evidence" value="ECO:0007669"/>
    <property type="project" value="InterPro"/>
</dbReference>
<dbReference type="Proteomes" id="UP000886129">
    <property type="component" value="Unassembled WGS sequence"/>
</dbReference>
<dbReference type="GO" id="GO:0006260">
    <property type="term" value="P:DNA replication"/>
    <property type="evidence" value="ECO:0007669"/>
    <property type="project" value="UniProtKB-KW"/>
</dbReference>
<keyword evidence="4" id="KW-0239">DNA-directed DNA polymerase</keyword>
<evidence type="ECO:0000256" key="4">
    <source>
        <dbReference type="ARBA" id="ARBA00022932"/>
    </source>
</evidence>
<evidence type="ECO:0000256" key="3">
    <source>
        <dbReference type="ARBA" id="ARBA00022705"/>
    </source>
</evidence>
<evidence type="ECO:0000256" key="1">
    <source>
        <dbReference type="ARBA" id="ARBA00022679"/>
    </source>
</evidence>
<evidence type="ECO:0000256" key="2">
    <source>
        <dbReference type="ARBA" id="ARBA00022695"/>
    </source>
</evidence>
<dbReference type="PANTHER" id="PTHR32294:SF0">
    <property type="entry name" value="DNA POLYMERASE III SUBUNIT ALPHA"/>
    <property type="match status" value="1"/>
</dbReference>
<keyword evidence="1" id="KW-0808">Transferase</keyword>
<reference evidence="7" key="1">
    <citation type="journal article" date="2020" name="mSystems">
        <title>Genome- and Community-Level Interaction Insights into Carbon Utilization and Element Cycling Functions of Hydrothermarchaeota in Hydrothermal Sediment.</title>
        <authorList>
            <person name="Zhou Z."/>
            <person name="Liu Y."/>
            <person name="Xu W."/>
            <person name="Pan J."/>
            <person name="Luo Z.H."/>
            <person name="Li M."/>
        </authorList>
    </citation>
    <scope>NUCLEOTIDE SEQUENCE [LARGE SCALE GENOMIC DNA]</scope>
    <source>
        <strain evidence="7">HyVt-80</strain>
    </source>
</reference>
<dbReference type="EMBL" id="DRTH01000215">
    <property type="protein sequence ID" value="HHF08835.1"/>
    <property type="molecule type" value="Genomic_DNA"/>
</dbReference>
<dbReference type="GO" id="GO:0003887">
    <property type="term" value="F:DNA-directed DNA polymerase activity"/>
    <property type="evidence" value="ECO:0007669"/>
    <property type="project" value="UniProtKB-KW"/>
</dbReference>
<evidence type="ECO:0000259" key="6">
    <source>
        <dbReference type="Pfam" id="PF17657"/>
    </source>
</evidence>
<keyword evidence="2" id="KW-0548">Nucleotidyltransferase</keyword>
<comment type="caution">
    <text evidence="7">The sequence shown here is derived from an EMBL/GenBank/DDBJ whole genome shotgun (WGS) entry which is preliminary data.</text>
</comment>
<organism evidence="7">
    <name type="scientific">Kosmotoga arenicorallina</name>
    <dbReference type="NCBI Taxonomy" id="688066"/>
    <lineage>
        <taxon>Bacteria</taxon>
        <taxon>Thermotogati</taxon>
        <taxon>Thermotogota</taxon>
        <taxon>Thermotogae</taxon>
        <taxon>Kosmotogales</taxon>
        <taxon>Kosmotogaceae</taxon>
        <taxon>Kosmotoga</taxon>
    </lineage>
</organism>
<dbReference type="InterPro" id="IPR004805">
    <property type="entry name" value="DnaE2/DnaE/PolC"/>
</dbReference>